<dbReference type="Pfam" id="PF02585">
    <property type="entry name" value="PIG-L"/>
    <property type="match status" value="1"/>
</dbReference>
<dbReference type="GO" id="GO:0016811">
    <property type="term" value="F:hydrolase activity, acting on carbon-nitrogen (but not peptide) bonds, in linear amides"/>
    <property type="evidence" value="ECO:0007669"/>
    <property type="project" value="TreeGrafter"/>
</dbReference>
<protein>
    <submittedName>
        <fullName evidence="1">PIG-L family deacetylase</fullName>
    </submittedName>
</protein>
<dbReference type="RefSeq" id="WP_124869040.1">
    <property type="nucleotide sequence ID" value="NZ_CP034183.1"/>
</dbReference>
<reference evidence="1 2" key="1">
    <citation type="submission" date="2018-11" db="EMBL/GenBank/DDBJ databases">
        <title>Deinococcus shelandsis sp. nov., isolated from South Shetland Islands soil of Antarctica.</title>
        <authorList>
            <person name="Tian J."/>
        </authorList>
    </citation>
    <scope>NUCLEOTIDE SEQUENCE [LARGE SCALE GENOMIC DNA]</scope>
    <source>
        <strain evidence="1 2">S14-83T</strain>
    </source>
</reference>
<evidence type="ECO:0000313" key="1">
    <source>
        <dbReference type="EMBL" id="AZI42439.1"/>
    </source>
</evidence>
<accession>A0A3G8YAN4</accession>
<dbReference type="KEGG" id="dph:EHF33_06495"/>
<dbReference type="SUPFAM" id="SSF102588">
    <property type="entry name" value="LmbE-like"/>
    <property type="match status" value="1"/>
</dbReference>
<dbReference type="PANTHER" id="PTHR12993:SF11">
    <property type="entry name" value="N-ACETYLGLUCOSAMINYL-PHOSPHATIDYLINOSITOL DE-N-ACETYLASE"/>
    <property type="match status" value="1"/>
</dbReference>
<dbReference type="EMBL" id="CP034183">
    <property type="protein sequence ID" value="AZI42439.1"/>
    <property type="molecule type" value="Genomic_DNA"/>
</dbReference>
<dbReference type="Gene3D" id="3.40.50.10320">
    <property type="entry name" value="LmbE-like"/>
    <property type="match status" value="1"/>
</dbReference>
<dbReference type="Proteomes" id="UP000276417">
    <property type="component" value="Chromosome 1"/>
</dbReference>
<organism evidence="1 2">
    <name type="scientific">Deinococcus psychrotolerans</name>
    <dbReference type="NCBI Taxonomy" id="2489213"/>
    <lineage>
        <taxon>Bacteria</taxon>
        <taxon>Thermotogati</taxon>
        <taxon>Deinococcota</taxon>
        <taxon>Deinococci</taxon>
        <taxon>Deinococcales</taxon>
        <taxon>Deinococcaceae</taxon>
        <taxon>Deinococcus</taxon>
    </lineage>
</organism>
<dbReference type="PANTHER" id="PTHR12993">
    <property type="entry name" value="N-ACETYLGLUCOSAMINYL-PHOSPHATIDYLINOSITOL DE-N-ACETYLASE-RELATED"/>
    <property type="match status" value="1"/>
</dbReference>
<dbReference type="InterPro" id="IPR003737">
    <property type="entry name" value="GlcNAc_PI_deacetylase-related"/>
</dbReference>
<keyword evidence="2" id="KW-1185">Reference proteome</keyword>
<proteinExistence type="predicted"/>
<evidence type="ECO:0000313" key="2">
    <source>
        <dbReference type="Proteomes" id="UP000276417"/>
    </source>
</evidence>
<sequence>MTAAPTSLNLATANPTKMKLLLILPHPDDEVYGASGTSMDLIEQGHTVGLVTLTRGEAGRTLGLCNTPEELAKLRELELRACLDVIGLQVHEQLSFPDKYLKDQPFEPLVEAARDAMQRHKPETVLAFPPNGSNGHPDHITAHRAVKAAWDSLPEQERPKLWYYASEKPPENEELLAMWIPPNIKRDVSRHITRKLQAIACHRSQALSTVDFIRKFPERILEETFYEVEQIQVEKKPAGV</sequence>
<dbReference type="AlphaFoldDB" id="A0A3G8YAN4"/>
<name>A0A3G8YAN4_9DEIO</name>
<gene>
    <name evidence="1" type="ORF">EHF33_06495</name>
</gene>
<dbReference type="InterPro" id="IPR024078">
    <property type="entry name" value="LmbE-like_dom_sf"/>
</dbReference>
<dbReference type="OrthoDB" id="9790023at2"/>